<dbReference type="GO" id="GO:0008483">
    <property type="term" value="F:transaminase activity"/>
    <property type="evidence" value="ECO:0007669"/>
    <property type="project" value="UniProtKB-KW"/>
</dbReference>
<name>A0AAW2XHP6_9LAMI</name>
<comment type="caution">
    <text evidence="1">The sequence shown here is derived from an EMBL/GenBank/DDBJ whole genome shotgun (WGS) entry which is preliminary data.</text>
</comment>
<dbReference type="AlphaFoldDB" id="A0AAW2XHP6"/>
<organism evidence="1">
    <name type="scientific">Sesamum latifolium</name>
    <dbReference type="NCBI Taxonomy" id="2727402"/>
    <lineage>
        <taxon>Eukaryota</taxon>
        <taxon>Viridiplantae</taxon>
        <taxon>Streptophyta</taxon>
        <taxon>Embryophyta</taxon>
        <taxon>Tracheophyta</taxon>
        <taxon>Spermatophyta</taxon>
        <taxon>Magnoliopsida</taxon>
        <taxon>eudicotyledons</taxon>
        <taxon>Gunneridae</taxon>
        <taxon>Pentapetalae</taxon>
        <taxon>asterids</taxon>
        <taxon>lamiids</taxon>
        <taxon>Lamiales</taxon>
        <taxon>Pedaliaceae</taxon>
        <taxon>Sesamum</taxon>
    </lineage>
</organism>
<gene>
    <name evidence="1" type="ORF">Slati_1245000</name>
</gene>
<keyword evidence="1" id="KW-0808">Transferase</keyword>
<protein>
    <submittedName>
        <fullName evidence="1">Aspartate aminotransferase, chloroplastic</fullName>
    </submittedName>
</protein>
<dbReference type="InterPro" id="IPR015422">
    <property type="entry name" value="PyrdxlP-dep_Trfase_small"/>
</dbReference>
<reference evidence="1" key="2">
    <citation type="journal article" date="2024" name="Plant">
        <title>Genomic evolution and insights into agronomic trait innovations of Sesamum species.</title>
        <authorList>
            <person name="Miao H."/>
            <person name="Wang L."/>
            <person name="Qu L."/>
            <person name="Liu H."/>
            <person name="Sun Y."/>
            <person name="Le M."/>
            <person name="Wang Q."/>
            <person name="Wei S."/>
            <person name="Zheng Y."/>
            <person name="Lin W."/>
            <person name="Duan Y."/>
            <person name="Cao H."/>
            <person name="Xiong S."/>
            <person name="Wang X."/>
            <person name="Wei L."/>
            <person name="Li C."/>
            <person name="Ma Q."/>
            <person name="Ju M."/>
            <person name="Zhao R."/>
            <person name="Li G."/>
            <person name="Mu C."/>
            <person name="Tian Q."/>
            <person name="Mei H."/>
            <person name="Zhang T."/>
            <person name="Gao T."/>
            <person name="Zhang H."/>
        </authorList>
    </citation>
    <scope>NUCLEOTIDE SEQUENCE</scope>
    <source>
        <strain evidence="1">KEN1</strain>
    </source>
</reference>
<keyword evidence="1" id="KW-0032">Aminotransferase</keyword>
<sequence length="106" mass="11352">MASAVPSLFFASPFPSTPLLHNLKSCFMMRTSMMSSGVHEAGGLSSIGMGAEELSVGIFEAFGADTHEMKLNLGLGAYRTEDLQPYSMSSRKYAALTFISTSFPTV</sequence>
<evidence type="ECO:0000313" key="1">
    <source>
        <dbReference type="EMBL" id="KAL0452669.1"/>
    </source>
</evidence>
<dbReference type="Gene3D" id="3.90.1150.10">
    <property type="entry name" value="Aspartate Aminotransferase, domain 1"/>
    <property type="match status" value="1"/>
</dbReference>
<reference evidence="1" key="1">
    <citation type="submission" date="2020-06" db="EMBL/GenBank/DDBJ databases">
        <authorList>
            <person name="Li T."/>
            <person name="Hu X."/>
            <person name="Zhang T."/>
            <person name="Song X."/>
            <person name="Zhang H."/>
            <person name="Dai N."/>
            <person name="Sheng W."/>
            <person name="Hou X."/>
            <person name="Wei L."/>
        </authorList>
    </citation>
    <scope>NUCLEOTIDE SEQUENCE</scope>
    <source>
        <strain evidence="1">KEN1</strain>
        <tissue evidence="1">Leaf</tissue>
    </source>
</reference>
<proteinExistence type="predicted"/>
<dbReference type="EMBL" id="JACGWN010000004">
    <property type="protein sequence ID" value="KAL0452669.1"/>
    <property type="molecule type" value="Genomic_DNA"/>
</dbReference>
<accession>A0AAW2XHP6</accession>